<dbReference type="EMBL" id="QLNT01000001">
    <property type="protein sequence ID" value="KAF3076963.1"/>
    <property type="molecule type" value="Genomic_DNA"/>
</dbReference>
<reference evidence="1 2" key="1">
    <citation type="submission" date="2018-06" db="EMBL/GenBank/DDBJ databases">
        <title>Genome analysis of cellulolytic fungus Trichoderma lentiforme CFAM-422.</title>
        <authorList>
            <person name="Steindorff A.S."/>
            <person name="Formighieri E.F."/>
            <person name="Midorikawa G.E.O."/>
            <person name="Tamietti M.S."/>
            <person name="Ramos E.Z."/>
            <person name="Silva A.S."/>
            <person name="Bon E.P.S."/>
            <person name="Mendes T.D."/>
            <person name="Damaso M.C.T."/>
            <person name="Favaro L.C.L."/>
        </authorList>
    </citation>
    <scope>NUCLEOTIDE SEQUENCE [LARGE SCALE GENOMIC DNA]</scope>
    <source>
        <strain evidence="1 2">CFAM-422</strain>
    </source>
</reference>
<dbReference type="AlphaFoldDB" id="A0A9P4XQH9"/>
<gene>
    <name evidence="1" type="ORF">CFAM422_000575</name>
</gene>
<sequence>MGKWALPQSRVQRINANDLSLRVSRSFVHQRTALNKLAPLSRLGLAHRPCGSAGSKDFPTKPSHLIHRSLAALSSSSSLLQLHQPQPRSSNAHPKAQKNQLCVLRLLQELCLFSSLLAPPPPPLLAELLLPFFDELDCHALPSPIDH</sequence>
<comment type="caution">
    <text evidence="1">The sequence shown here is derived from an EMBL/GenBank/DDBJ whole genome shotgun (WGS) entry which is preliminary data.</text>
</comment>
<protein>
    <submittedName>
        <fullName evidence="1">Uncharacterized protein</fullName>
    </submittedName>
</protein>
<name>A0A9P4XQH9_9HYPO</name>
<organism evidence="1 2">
    <name type="scientific">Trichoderma lentiforme</name>
    <dbReference type="NCBI Taxonomy" id="1567552"/>
    <lineage>
        <taxon>Eukaryota</taxon>
        <taxon>Fungi</taxon>
        <taxon>Dikarya</taxon>
        <taxon>Ascomycota</taxon>
        <taxon>Pezizomycotina</taxon>
        <taxon>Sordariomycetes</taxon>
        <taxon>Hypocreomycetidae</taxon>
        <taxon>Hypocreales</taxon>
        <taxon>Hypocreaceae</taxon>
        <taxon>Trichoderma</taxon>
    </lineage>
</organism>
<dbReference type="Proteomes" id="UP000801864">
    <property type="component" value="Unassembled WGS sequence"/>
</dbReference>
<proteinExistence type="predicted"/>
<evidence type="ECO:0000313" key="1">
    <source>
        <dbReference type="EMBL" id="KAF3076963.1"/>
    </source>
</evidence>
<evidence type="ECO:0000313" key="2">
    <source>
        <dbReference type="Proteomes" id="UP000801864"/>
    </source>
</evidence>
<accession>A0A9P4XQH9</accession>
<keyword evidence="2" id="KW-1185">Reference proteome</keyword>